<organism evidence="4 5">
    <name type="scientific">Coccomyxa viridis</name>
    <dbReference type="NCBI Taxonomy" id="1274662"/>
    <lineage>
        <taxon>Eukaryota</taxon>
        <taxon>Viridiplantae</taxon>
        <taxon>Chlorophyta</taxon>
        <taxon>core chlorophytes</taxon>
        <taxon>Trebouxiophyceae</taxon>
        <taxon>Trebouxiophyceae incertae sedis</taxon>
        <taxon>Coccomyxaceae</taxon>
        <taxon>Coccomyxa</taxon>
    </lineage>
</organism>
<feature type="compositionally biased region" description="Low complexity" evidence="2">
    <location>
        <begin position="342"/>
        <end position="352"/>
    </location>
</feature>
<comment type="caution">
    <text evidence="4">The sequence shown here is derived from an EMBL/GenBank/DDBJ whole genome shotgun (WGS) entry which is preliminary data.</text>
</comment>
<evidence type="ECO:0000256" key="2">
    <source>
        <dbReference type="SAM" id="MobiDB-lite"/>
    </source>
</evidence>
<dbReference type="InterPro" id="IPR036388">
    <property type="entry name" value="WH-like_DNA-bd_sf"/>
</dbReference>
<feature type="compositionally biased region" description="Polar residues" evidence="2">
    <location>
        <begin position="657"/>
        <end position="667"/>
    </location>
</feature>
<feature type="region of interest" description="Disordered" evidence="2">
    <location>
        <begin position="548"/>
        <end position="616"/>
    </location>
</feature>
<evidence type="ECO:0000256" key="1">
    <source>
        <dbReference type="ARBA" id="ARBA00023163"/>
    </source>
</evidence>
<evidence type="ECO:0000313" key="4">
    <source>
        <dbReference type="EMBL" id="CAL5223020.1"/>
    </source>
</evidence>
<dbReference type="Gene3D" id="1.10.10.10">
    <property type="entry name" value="Winged helix-like DNA-binding domain superfamily/Winged helix DNA-binding domain"/>
    <property type="match status" value="1"/>
</dbReference>
<reference evidence="4 5" key="1">
    <citation type="submission" date="2024-06" db="EMBL/GenBank/DDBJ databases">
        <authorList>
            <person name="Kraege A."/>
            <person name="Thomma B."/>
        </authorList>
    </citation>
    <scope>NUCLEOTIDE SEQUENCE [LARGE SCALE GENOMIC DNA]</scope>
</reference>
<evidence type="ECO:0000259" key="3">
    <source>
        <dbReference type="PROSITE" id="PS51913"/>
    </source>
</evidence>
<evidence type="ECO:0000313" key="5">
    <source>
        <dbReference type="Proteomes" id="UP001497392"/>
    </source>
</evidence>
<sequence>MPANRVNAGRFGQLGLPSGLFGPRDCTAGGPVTRVQAEGLPLSCQPASQPATILLPDFRPCHLQKACKLRPAAMGGIERAVKLLEGKDNRVWTDGLARQSPAVGNGAAVPMASEIQVMEVEAFCGVHDMIHAAILSYGSQASLREIYRACEIRGRIAYKRSGGSRLITQNDHWKSQIRHALYTSERFVRASEGADCWTVSKNYTKLVPGTTTVLVRTNGEGTAVIDEGPLARGPSRAPRRLTRSKHALDDALPVSPRRKRTRMTRAASRFEPGSAAETEELDAGCGNASPDLGDSMASGAGQHHLQPRTSPEDYRAGPSGFQGSAQGMEGIDESSQNDDLVPRAARTPSTAPRTRRLMTPRTQQDDETLLAHSSAVHAFGPTPEAPTPGGALRPATGARGGSAGCGRWGQRLTLSSQRNPHWGRSTQTLEELPFEKPVEGSNSPVNGASLRRARSAEAESPPTTQLYALRSRAAAPHRSPPGFGASPDPEAAAAADHAASTTMGPIKSRLKAAAKAAAAAEAASAARAAQEEACSTYTHGDVVAAVDSQAHTSAEPRNLRRKSAVAGEGNDAGTAAAEPEQAPVSARPRSASRANTPSLDTSDPNRRRGGKGRVPVKLIEQVQQRHNATQITGGSSAHLIPQTPSMTARHLHPGLASYSSTPGATPSLTPPRTFMSSLQGAASSVAADNKGAEMLLAYNEELPPEDCTEGADESDDGGARRMLRSHAAAAAIAAGTTGNGAGFKRAALQVLQSTSEAMTAKQLAQAAINQGLISSSTKMVMPESMMASSLSSDIRQKERRSAFTKPEEGKFGLRAWHD</sequence>
<feature type="region of interest" description="Disordered" evidence="2">
    <location>
        <begin position="647"/>
        <end position="675"/>
    </location>
</feature>
<proteinExistence type="predicted"/>
<keyword evidence="5" id="KW-1185">Reference proteome</keyword>
<feature type="region of interest" description="Disordered" evidence="2">
    <location>
        <begin position="788"/>
        <end position="818"/>
    </location>
</feature>
<feature type="region of interest" description="Disordered" evidence="2">
    <location>
        <begin position="229"/>
        <end position="365"/>
    </location>
</feature>
<feature type="region of interest" description="Disordered" evidence="2">
    <location>
        <begin position="378"/>
        <end position="408"/>
    </location>
</feature>
<keyword evidence="1" id="KW-0804">Transcription</keyword>
<feature type="region of interest" description="Disordered" evidence="2">
    <location>
        <begin position="430"/>
        <end position="500"/>
    </location>
</feature>
<feature type="compositionally biased region" description="Low complexity" evidence="2">
    <location>
        <begin position="485"/>
        <end position="500"/>
    </location>
</feature>
<dbReference type="InterPro" id="IPR007759">
    <property type="entry name" value="Asxl_HARE-HTH"/>
</dbReference>
<accession>A0ABP1FWV8</accession>
<dbReference type="PROSITE" id="PS51913">
    <property type="entry name" value="HTH_HARE"/>
    <property type="match status" value="1"/>
</dbReference>
<feature type="compositionally biased region" description="Basic and acidic residues" evidence="2">
    <location>
        <begin position="794"/>
        <end position="818"/>
    </location>
</feature>
<feature type="compositionally biased region" description="Gly residues" evidence="2">
    <location>
        <begin position="398"/>
        <end position="407"/>
    </location>
</feature>
<protein>
    <submittedName>
        <fullName evidence="4">G5472 protein</fullName>
    </submittedName>
</protein>
<dbReference type="EMBL" id="CAXHTA020000007">
    <property type="protein sequence ID" value="CAL5223020.1"/>
    <property type="molecule type" value="Genomic_DNA"/>
</dbReference>
<gene>
    <name evidence="4" type="primary">g5472</name>
    <name evidence="4" type="ORF">VP750_LOCUS4679</name>
</gene>
<dbReference type="Pfam" id="PF05066">
    <property type="entry name" value="HARE-HTH"/>
    <property type="match status" value="1"/>
</dbReference>
<name>A0ABP1FWV8_9CHLO</name>
<feature type="domain" description="HTH HARE-type" evidence="3">
    <location>
        <begin position="741"/>
        <end position="816"/>
    </location>
</feature>
<feature type="compositionally biased region" description="Polar residues" evidence="2">
    <location>
        <begin position="592"/>
        <end position="602"/>
    </location>
</feature>
<dbReference type="Proteomes" id="UP001497392">
    <property type="component" value="Unassembled WGS sequence"/>
</dbReference>